<keyword evidence="3" id="KW-0479">Metal-binding</keyword>
<evidence type="ECO:0000259" key="9">
    <source>
        <dbReference type="SMART" id="SM00532"/>
    </source>
</evidence>
<evidence type="ECO:0000256" key="1">
    <source>
        <dbReference type="ARBA" id="ARBA00022598"/>
    </source>
</evidence>
<proteinExistence type="predicted"/>
<keyword evidence="6" id="KW-0460">Magnesium</keyword>
<dbReference type="InterPro" id="IPR013839">
    <property type="entry name" value="DNAligase_adenylation"/>
</dbReference>
<evidence type="ECO:0000256" key="8">
    <source>
        <dbReference type="ARBA" id="ARBA00023204"/>
    </source>
</evidence>
<gene>
    <name evidence="10" type="ORF">MNBD_DELTA02-864</name>
</gene>
<dbReference type="GO" id="GO:0006260">
    <property type="term" value="P:DNA replication"/>
    <property type="evidence" value="ECO:0007669"/>
    <property type="project" value="UniProtKB-KW"/>
</dbReference>
<dbReference type="FunFam" id="1.10.287.610:FF:000002">
    <property type="entry name" value="DNA ligase"/>
    <property type="match status" value="1"/>
</dbReference>
<keyword evidence="8" id="KW-0234">DNA repair</keyword>
<dbReference type="PROSITE" id="PS01055">
    <property type="entry name" value="DNA_LIGASE_N1"/>
    <property type="match status" value="1"/>
</dbReference>
<dbReference type="EC" id="6.5.1.2" evidence="10"/>
<keyword evidence="4" id="KW-0227">DNA damage</keyword>
<dbReference type="SUPFAM" id="SSF56091">
    <property type="entry name" value="DNA ligase/mRNA capping enzyme, catalytic domain"/>
    <property type="match status" value="2"/>
</dbReference>
<protein>
    <submittedName>
        <fullName evidence="10">DNA ligase (NAD(+))</fullName>
        <ecNumber evidence="10">6.5.1.2</ecNumber>
    </submittedName>
</protein>
<feature type="non-terminal residue" evidence="10">
    <location>
        <position position="270"/>
    </location>
</feature>
<keyword evidence="1 10" id="KW-0436">Ligase</keyword>
<evidence type="ECO:0000313" key="10">
    <source>
        <dbReference type="EMBL" id="VAW34926.1"/>
    </source>
</evidence>
<reference evidence="10" key="1">
    <citation type="submission" date="2018-06" db="EMBL/GenBank/DDBJ databases">
        <authorList>
            <person name="Zhirakovskaya E."/>
        </authorList>
    </citation>
    <scope>NUCLEOTIDE SEQUENCE</scope>
</reference>
<evidence type="ECO:0000256" key="6">
    <source>
        <dbReference type="ARBA" id="ARBA00022842"/>
    </source>
</evidence>
<accession>A0A3B0VRM9</accession>
<keyword evidence="2" id="KW-0235">DNA replication</keyword>
<evidence type="ECO:0000256" key="2">
    <source>
        <dbReference type="ARBA" id="ARBA00022705"/>
    </source>
</evidence>
<keyword evidence="7" id="KW-0520">NAD</keyword>
<feature type="domain" description="NAD-dependent DNA ligase N-terminal" evidence="9">
    <location>
        <begin position="15"/>
        <end position="270"/>
    </location>
</feature>
<dbReference type="Gene3D" id="1.10.287.610">
    <property type="entry name" value="Helix hairpin bin"/>
    <property type="match status" value="1"/>
</dbReference>
<evidence type="ECO:0000256" key="3">
    <source>
        <dbReference type="ARBA" id="ARBA00022723"/>
    </source>
</evidence>
<evidence type="ECO:0000256" key="4">
    <source>
        <dbReference type="ARBA" id="ARBA00022763"/>
    </source>
</evidence>
<evidence type="ECO:0000256" key="5">
    <source>
        <dbReference type="ARBA" id="ARBA00022833"/>
    </source>
</evidence>
<dbReference type="GO" id="GO:0003911">
    <property type="term" value="F:DNA ligase (NAD+) activity"/>
    <property type="evidence" value="ECO:0007669"/>
    <property type="project" value="UniProtKB-EC"/>
</dbReference>
<dbReference type="InterPro" id="IPR013840">
    <property type="entry name" value="DNAligase_N"/>
</dbReference>
<dbReference type="Pfam" id="PF01653">
    <property type="entry name" value="DNA_ligase_aden"/>
    <property type="match status" value="2"/>
</dbReference>
<name>A0A3B0VRM9_9ZZZZ</name>
<evidence type="ECO:0000256" key="7">
    <source>
        <dbReference type="ARBA" id="ARBA00023027"/>
    </source>
</evidence>
<organism evidence="10">
    <name type="scientific">hydrothermal vent metagenome</name>
    <dbReference type="NCBI Taxonomy" id="652676"/>
    <lineage>
        <taxon>unclassified sequences</taxon>
        <taxon>metagenomes</taxon>
        <taxon>ecological metagenomes</taxon>
    </lineage>
</organism>
<sequence>MTDTIKAPELMTKDEARAEAKRLAAEINEHNRRYYTEDRPVIGDAEYDRLMQRLLKIEARFPALVTPDSPTQRVGAAPSREFKTITHSTPMLSLANAFSEKDLRDFDRRVKKNLRESRSIIVAENLEKLYGKKGGKTRRTRLLSSIKKAETTSLEEWSKILPDDEKEPAFYSEVKERLASELSFDLDKAIEHVLESNNEIEYVVEPKMDGSAIELVYEDGELVTAATRGDGTTGEDVTANIKTIKTIPHKLESSKTPIPPRLTIRGEVFI</sequence>
<dbReference type="InterPro" id="IPR018239">
    <property type="entry name" value="DNA_ligase_AS"/>
</dbReference>
<dbReference type="EMBL" id="UOEZ01000014">
    <property type="protein sequence ID" value="VAW34926.1"/>
    <property type="molecule type" value="Genomic_DNA"/>
</dbReference>
<dbReference type="SMART" id="SM00532">
    <property type="entry name" value="LIGANc"/>
    <property type="match status" value="1"/>
</dbReference>
<dbReference type="GO" id="GO:0046872">
    <property type="term" value="F:metal ion binding"/>
    <property type="evidence" value="ECO:0007669"/>
    <property type="project" value="UniProtKB-KW"/>
</dbReference>
<dbReference type="Gene3D" id="3.30.470.30">
    <property type="entry name" value="DNA ligase/mRNA capping enzyme"/>
    <property type="match status" value="2"/>
</dbReference>
<keyword evidence="5" id="KW-0862">Zinc</keyword>
<dbReference type="AlphaFoldDB" id="A0A3B0VRM9"/>
<dbReference type="GO" id="GO:0006281">
    <property type="term" value="P:DNA repair"/>
    <property type="evidence" value="ECO:0007669"/>
    <property type="project" value="UniProtKB-KW"/>
</dbReference>